<dbReference type="Proteomes" id="UP000246464">
    <property type="component" value="Chromosome 17"/>
</dbReference>
<protein>
    <submittedName>
        <fullName evidence="1">Uncharacterized protein</fullName>
    </submittedName>
</protein>
<evidence type="ECO:0000313" key="1">
    <source>
        <dbReference type="EMBL" id="AWP16373.1"/>
    </source>
</evidence>
<dbReference type="EMBL" id="CP026259">
    <property type="protein sequence ID" value="AWP16373.1"/>
    <property type="molecule type" value="Genomic_DNA"/>
</dbReference>
<name>A0A2U9CJJ6_SCOMX</name>
<sequence length="72" mass="7983">MTPQTNLSCLNNFPKLSPTLYRKTYEDQVLLVGVSNKWIQKVDIKLELRSAEELFGESVSTVAAVEQIGGAL</sequence>
<organism evidence="1 2">
    <name type="scientific">Scophthalmus maximus</name>
    <name type="common">Turbot</name>
    <name type="synonym">Psetta maxima</name>
    <dbReference type="NCBI Taxonomy" id="52904"/>
    <lineage>
        <taxon>Eukaryota</taxon>
        <taxon>Metazoa</taxon>
        <taxon>Chordata</taxon>
        <taxon>Craniata</taxon>
        <taxon>Vertebrata</taxon>
        <taxon>Euteleostomi</taxon>
        <taxon>Actinopterygii</taxon>
        <taxon>Neopterygii</taxon>
        <taxon>Teleostei</taxon>
        <taxon>Neoteleostei</taxon>
        <taxon>Acanthomorphata</taxon>
        <taxon>Carangaria</taxon>
        <taxon>Pleuronectiformes</taxon>
        <taxon>Pleuronectoidei</taxon>
        <taxon>Scophthalmidae</taxon>
        <taxon>Scophthalmus</taxon>
    </lineage>
</organism>
<keyword evidence="2" id="KW-1185">Reference proteome</keyword>
<accession>A0A2U9CJJ6</accession>
<evidence type="ECO:0000313" key="2">
    <source>
        <dbReference type="Proteomes" id="UP000246464"/>
    </source>
</evidence>
<gene>
    <name evidence="1" type="ORF">SMAX5B_000295</name>
</gene>
<proteinExistence type="predicted"/>
<reference evidence="1 2" key="1">
    <citation type="submission" date="2017-12" db="EMBL/GenBank/DDBJ databases">
        <title>Integrating genomic resources of turbot (Scophthalmus maximus) in depth evaluation of genetic and physical mapping variation across individuals.</title>
        <authorList>
            <person name="Martinez P."/>
        </authorList>
    </citation>
    <scope>NUCLEOTIDE SEQUENCE [LARGE SCALE GENOMIC DNA]</scope>
</reference>
<dbReference type="AlphaFoldDB" id="A0A2U9CJJ6"/>